<comment type="caution">
    <text evidence="1">The sequence shown here is derived from an EMBL/GenBank/DDBJ whole genome shotgun (WGS) entry which is preliminary data.</text>
</comment>
<name>A0A8H4UF17_9HYPO</name>
<keyword evidence="2" id="KW-1185">Reference proteome</keyword>
<dbReference type="AlphaFoldDB" id="A0A8H4UF17"/>
<reference evidence="1" key="1">
    <citation type="journal article" date="2020" name="BMC Genomics">
        <title>Correction to: Identification and distribution of gene clusters required for synthesis of sphingolipid metabolism inhibitors in diverse species of the filamentous fungus Fusarium.</title>
        <authorList>
            <person name="Kim H.S."/>
            <person name="Lohmar J.M."/>
            <person name="Busman M."/>
            <person name="Brown D.W."/>
            <person name="Naumann T.A."/>
            <person name="Divon H.H."/>
            <person name="Lysoe E."/>
            <person name="Uhlig S."/>
            <person name="Proctor R.H."/>
        </authorList>
    </citation>
    <scope>NUCLEOTIDE SEQUENCE</scope>
    <source>
        <strain evidence="1">NRRL 22465</strain>
    </source>
</reference>
<protein>
    <submittedName>
        <fullName evidence="1">Uncharacterized protein</fullName>
    </submittedName>
</protein>
<reference evidence="1" key="2">
    <citation type="submission" date="2020-05" db="EMBL/GenBank/DDBJ databases">
        <authorList>
            <person name="Kim H.-S."/>
            <person name="Proctor R.H."/>
            <person name="Brown D.W."/>
        </authorList>
    </citation>
    <scope>NUCLEOTIDE SEQUENCE</scope>
    <source>
        <strain evidence="1">NRRL 22465</strain>
    </source>
</reference>
<accession>A0A8H4UF17</accession>
<evidence type="ECO:0000313" key="1">
    <source>
        <dbReference type="EMBL" id="KAF4975246.1"/>
    </source>
</evidence>
<proteinExistence type="predicted"/>
<dbReference type="EMBL" id="JABEYC010000660">
    <property type="protein sequence ID" value="KAF4975246.1"/>
    <property type="molecule type" value="Genomic_DNA"/>
</dbReference>
<gene>
    <name evidence="1" type="ORF">FZEAL_7953</name>
</gene>
<evidence type="ECO:0000313" key="2">
    <source>
        <dbReference type="Proteomes" id="UP000635477"/>
    </source>
</evidence>
<organism evidence="1 2">
    <name type="scientific">Fusarium zealandicum</name>
    <dbReference type="NCBI Taxonomy" id="1053134"/>
    <lineage>
        <taxon>Eukaryota</taxon>
        <taxon>Fungi</taxon>
        <taxon>Dikarya</taxon>
        <taxon>Ascomycota</taxon>
        <taxon>Pezizomycotina</taxon>
        <taxon>Sordariomycetes</taxon>
        <taxon>Hypocreomycetidae</taxon>
        <taxon>Hypocreales</taxon>
        <taxon>Nectriaceae</taxon>
        <taxon>Fusarium</taxon>
        <taxon>Fusarium staphyleae species complex</taxon>
    </lineage>
</organism>
<dbReference type="Proteomes" id="UP000635477">
    <property type="component" value="Unassembled WGS sequence"/>
</dbReference>
<sequence>MADQDSRIRLQARLDRLTWKGDVSVYDDVHLEVDESGLPELVPGPKITISHKSMSRIIQHLESSPFATIYDSGDVVDDLLQRVHYDTESTDCTHAEVWQIIKQAQTDEMEDYEALIALSQDWQDDPEEILSLPIMSGLSLRVCRMLGILAPRDNCSDSLGEAFVDTLACYDFGIHLLVRGVYDLCKQARGMPNQAEAFGKAAGQCLETLINTKQCQKPGNRLDDDVFRTLKERVNEIARGGREPSVGLVD</sequence>
<dbReference type="OrthoDB" id="5052024at2759"/>